<dbReference type="Pfam" id="PF10123">
    <property type="entry name" value="Mu-like_Pro"/>
    <property type="match status" value="1"/>
</dbReference>
<dbReference type="EMBL" id="RFAR01000021">
    <property type="protein sequence ID" value="RMC99873.1"/>
    <property type="molecule type" value="Genomic_DNA"/>
</dbReference>
<accession>A0A454JKP1</accession>
<organism evidence="1 2">
    <name type="scientific">Aquitalea palustris</name>
    <dbReference type="NCBI Taxonomy" id="2480983"/>
    <lineage>
        <taxon>Bacteria</taxon>
        <taxon>Pseudomonadati</taxon>
        <taxon>Pseudomonadota</taxon>
        <taxon>Betaproteobacteria</taxon>
        <taxon>Neisseriales</taxon>
        <taxon>Chromobacteriaceae</taxon>
        <taxon>Aquitalea</taxon>
    </lineage>
</organism>
<comment type="caution">
    <text evidence="1">The sequence shown here is derived from an EMBL/GenBank/DDBJ whole genome shotgun (WGS) entry which is preliminary data.</text>
</comment>
<keyword evidence="2" id="KW-1185">Reference proteome</keyword>
<dbReference type="AlphaFoldDB" id="A0A454JKP1"/>
<dbReference type="OrthoDB" id="2043985at2"/>
<dbReference type="PIRSF" id="PIRSF016624">
    <property type="entry name" value="Mu_prophg_I"/>
    <property type="match status" value="1"/>
</dbReference>
<gene>
    <name evidence="1" type="ORF">EAY64_06070</name>
</gene>
<evidence type="ECO:0008006" key="3">
    <source>
        <dbReference type="Google" id="ProtNLM"/>
    </source>
</evidence>
<proteinExistence type="predicted"/>
<evidence type="ECO:0000313" key="2">
    <source>
        <dbReference type="Proteomes" id="UP000274139"/>
    </source>
</evidence>
<dbReference type="RefSeq" id="WP_103523890.1">
    <property type="nucleotide sequence ID" value="NZ_JAIZDC010000001.1"/>
</dbReference>
<protein>
    <recommendedName>
        <fullName evidence="3">Mu-like prophage FluMu I protein</fullName>
    </recommendedName>
</protein>
<name>A0A454JKP1_9NEIS</name>
<sequence>MAHLAPRIAALTVDLTPGQTALKLLPAGTFRARDGRPTECPYWRMDAALAAALVIAAAQRQTRFVIDYEHQTLYSQANGQPAPAAGWFGTLEWREDGLYATDVQWTARAAAMIDTLEYRYLSPVFAYDKAGNVIALLHVALTNNPALDELPELQLAALSRLAGSLFPTPATETSMDITELLAQLRWLLSLPAEADQAAAQAALSALIGQLSDGKGQAAASVDLRQLLASQQTQLAALSANQADPARFVPIDTMRALQQQVATLSAQLQSGTQEQLISAALADGRLLPAQEAWARELAGSNLAALTSYLATAPRIAALSGTQTGGQPPAVTTPTTPDADTLAICQQFGLDPAALKD</sequence>
<dbReference type="InterPro" id="IPR012106">
    <property type="entry name" value="Phage_Mu_Gp1"/>
</dbReference>
<evidence type="ECO:0000313" key="1">
    <source>
        <dbReference type="EMBL" id="RMC99873.1"/>
    </source>
</evidence>
<dbReference type="Proteomes" id="UP000274139">
    <property type="component" value="Unassembled WGS sequence"/>
</dbReference>
<reference evidence="1 2" key="1">
    <citation type="submission" date="2018-10" db="EMBL/GenBank/DDBJ databases">
        <title>Draft genome sequence of Aquitalea MWU14-2217 isolated from a wild cranberry bog in Provincetown, Massachusetts.</title>
        <authorList>
            <person name="Ebadzadsahrai G."/>
            <person name="Soby S."/>
        </authorList>
    </citation>
    <scope>NUCLEOTIDE SEQUENCE [LARGE SCALE GENOMIC DNA]</scope>
    <source>
        <strain evidence="1 2">MWU14-2217</strain>
    </source>
</reference>